<dbReference type="EMBL" id="HQ728266">
    <property type="protein sequence ID" value="AEJ81574.1"/>
    <property type="molecule type" value="Genomic_DNA"/>
</dbReference>
<dbReference type="Pfam" id="PF11672">
    <property type="entry name" value="DUF3268"/>
    <property type="match status" value="1"/>
</dbReference>
<dbReference type="InterPro" id="IPR021686">
    <property type="entry name" value="DUF3268"/>
</dbReference>
<dbReference type="RefSeq" id="YP_007005791.1">
    <property type="nucleotide sequence ID" value="NC_019514.1"/>
</dbReference>
<dbReference type="OrthoDB" id="10150at10239"/>
<evidence type="ECO:0000313" key="1">
    <source>
        <dbReference type="EMBL" id="AEJ81574.1"/>
    </source>
</evidence>
<evidence type="ECO:0000313" key="2">
    <source>
        <dbReference type="Proteomes" id="UP000008893"/>
    </source>
</evidence>
<name>G0YQE7_9CAUD</name>
<accession>G0YQE7</accession>
<keyword evidence="2" id="KW-1185">Reference proteome</keyword>
<dbReference type="GeneID" id="14013743"/>
<organism evidence="1 2">
    <name type="scientific">Erwinia phage vB_EamP-S6</name>
    <dbReference type="NCBI Taxonomy" id="1051675"/>
    <lineage>
        <taxon>Viruses</taxon>
        <taxon>Duplodnaviria</taxon>
        <taxon>Heunggongvirae</taxon>
        <taxon>Uroviricota</taxon>
        <taxon>Caudoviricetes</taxon>
        <taxon>Schitoviridae</taxon>
        <taxon>Waedenswilvirus</taxon>
        <taxon>Waedenswilvirus S6</taxon>
    </lineage>
</organism>
<protein>
    <submittedName>
        <fullName evidence="1">Gp055</fullName>
    </submittedName>
</protein>
<dbReference type="Proteomes" id="UP000008893">
    <property type="component" value="Segment"/>
</dbReference>
<reference evidence="1 2" key="1">
    <citation type="journal article" date="2011" name="Appl. Environ. Microbiol.">
        <title>Novel Virulent and Broad-Host-Range Erwinia amylovora Bacteriophages Reveal a High Degree of Mosaicism and a Relationship to Enterobacteriaceae Phages.</title>
        <authorList>
            <person name="Born Y."/>
            <person name="Fieseler L."/>
            <person name="Marazzi J."/>
            <person name="Lurz R."/>
            <person name="Duffy B."/>
            <person name="Loessner M.J."/>
        </authorList>
    </citation>
    <scope>NUCLEOTIDE SEQUENCE [LARGE SCALE GENOMIC DNA]</scope>
</reference>
<sequence>MPPKFLIDPVAVARVKNPLPAPTTCPRCSGTSVLVVNNSAIYGKQYGKWPFAYYCDGCGAYVGMHPGTNIPLGTLADEATRAARRDCKTPFESVWKSGLLTRTQAYQWLADRLGIPVAECHFGWFEAETCLQAKGICEAYLEAHRDKQNADER</sequence>
<dbReference type="KEGG" id="vg:14013743"/>
<proteinExistence type="predicted"/>